<name>A0A2P2R0B6_RHIMU</name>
<protein>
    <submittedName>
        <fullName evidence="1">Uncharacterized protein</fullName>
    </submittedName>
</protein>
<proteinExistence type="predicted"/>
<evidence type="ECO:0000313" key="1">
    <source>
        <dbReference type="EMBL" id="MBX72663.1"/>
    </source>
</evidence>
<dbReference type="AlphaFoldDB" id="A0A2P2R0B6"/>
<dbReference type="EMBL" id="GGEC01092179">
    <property type="protein sequence ID" value="MBX72663.1"/>
    <property type="molecule type" value="Transcribed_RNA"/>
</dbReference>
<organism evidence="1">
    <name type="scientific">Rhizophora mucronata</name>
    <name type="common">Asiatic mangrove</name>
    <dbReference type="NCBI Taxonomy" id="61149"/>
    <lineage>
        <taxon>Eukaryota</taxon>
        <taxon>Viridiplantae</taxon>
        <taxon>Streptophyta</taxon>
        <taxon>Embryophyta</taxon>
        <taxon>Tracheophyta</taxon>
        <taxon>Spermatophyta</taxon>
        <taxon>Magnoliopsida</taxon>
        <taxon>eudicotyledons</taxon>
        <taxon>Gunneridae</taxon>
        <taxon>Pentapetalae</taxon>
        <taxon>rosids</taxon>
        <taxon>fabids</taxon>
        <taxon>Malpighiales</taxon>
        <taxon>Rhizophoraceae</taxon>
        <taxon>Rhizophora</taxon>
    </lineage>
</organism>
<reference evidence="1" key="1">
    <citation type="submission" date="2018-02" db="EMBL/GenBank/DDBJ databases">
        <title>Rhizophora mucronata_Transcriptome.</title>
        <authorList>
            <person name="Meera S.P."/>
            <person name="Sreeshan A."/>
            <person name="Augustine A."/>
        </authorList>
    </citation>
    <scope>NUCLEOTIDE SEQUENCE</scope>
    <source>
        <tissue evidence="1">Leaf</tissue>
    </source>
</reference>
<accession>A0A2P2R0B6</accession>
<sequence length="39" mass="4537">MCIFFSYICNKGSTLFTSFYSHPPPYPSSQTKYKCFLCV</sequence>